<organism evidence="4 5">
    <name type="scientific">Massarina eburnea CBS 473.64</name>
    <dbReference type="NCBI Taxonomy" id="1395130"/>
    <lineage>
        <taxon>Eukaryota</taxon>
        <taxon>Fungi</taxon>
        <taxon>Dikarya</taxon>
        <taxon>Ascomycota</taxon>
        <taxon>Pezizomycotina</taxon>
        <taxon>Dothideomycetes</taxon>
        <taxon>Pleosporomycetidae</taxon>
        <taxon>Pleosporales</taxon>
        <taxon>Massarineae</taxon>
        <taxon>Massarinaceae</taxon>
        <taxon>Massarina</taxon>
    </lineage>
</organism>
<dbReference type="InterPro" id="IPR044861">
    <property type="entry name" value="IPNS-like_FE2OG_OXY"/>
</dbReference>
<accession>A0A6A6RRA1</accession>
<dbReference type="GO" id="GO:0046872">
    <property type="term" value="F:metal ion binding"/>
    <property type="evidence" value="ECO:0007669"/>
    <property type="project" value="UniProtKB-KW"/>
</dbReference>
<evidence type="ECO:0000259" key="3">
    <source>
        <dbReference type="PROSITE" id="PS51471"/>
    </source>
</evidence>
<dbReference type="GO" id="GO:0044283">
    <property type="term" value="P:small molecule biosynthetic process"/>
    <property type="evidence" value="ECO:0007669"/>
    <property type="project" value="UniProtKB-ARBA"/>
</dbReference>
<dbReference type="InterPro" id="IPR026992">
    <property type="entry name" value="DIOX_N"/>
</dbReference>
<evidence type="ECO:0000313" key="4">
    <source>
        <dbReference type="EMBL" id="KAF2636554.1"/>
    </source>
</evidence>
<feature type="domain" description="Fe2OG dioxygenase" evidence="3">
    <location>
        <begin position="176"/>
        <end position="284"/>
    </location>
</feature>
<protein>
    <submittedName>
        <fullName evidence="4">Clavaminate synthase-like protein</fullName>
    </submittedName>
</protein>
<evidence type="ECO:0000313" key="5">
    <source>
        <dbReference type="Proteomes" id="UP000799753"/>
    </source>
</evidence>
<proteinExistence type="inferred from homology"/>
<keyword evidence="2" id="KW-0479">Metal-binding</keyword>
<dbReference type="EMBL" id="MU006798">
    <property type="protein sequence ID" value="KAF2636554.1"/>
    <property type="molecule type" value="Genomic_DNA"/>
</dbReference>
<dbReference type="GO" id="GO:0016491">
    <property type="term" value="F:oxidoreductase activity"/>
    <property type="evidence" value="ECO:0007669"/>
    <property type="project" value="UniProtKB-KW"/>
</dbReference>
<dbReference type="Pfam" id="PF03171">
    <property type="entry name" value="2OG-FeII_Oxy"/>
    <property type="match status" value="1"/>
</dbReference>
<dbReference type="InterPro" id="IPR005123">
    <property type="entry name" value="Oxoglu/Fe-dep_dioxygenase_dom"/>
</dbReference>
<dbReference type="SUPFAM" id="SSF51197">
    <property type="entry name" value="Clavaminate synthase-like"/>
    <property type="match status" value="1"/>
</dbReference>
<name>A0A6A6RRA1_9PLEO</name>
<dbReference type="Gene3D" id="2.60.120.330">
    <property type="entry name" value="B-lactam Antibiotic, Isopenicillin N Synthase, Chain"/>
    <property type="match status" value="1"/>
</dbReference>
<evidence type="ECO:0000256" key="1">
    <source>
        <dbReference type="ARBA" id="ARBA00008056"/>
    </source>
</evidence>
<evidence type="ECO:0000256" key="2">
    <source>
        <dbReference type="RuleBase" id="RU003682"/>
    </source>
</evidence>
<dbReference type="OrthoDB" id="288590at2759"/>
<dbReference type="InterPro" id="IPR027443">
    <property type="entry name" value="IPNS-like_sf"/>
</dbReference>
<keyword evidence="5" id="KW-1185">Reference proteome</keyword>
<dbReference type="PROSITE" id="PS51471">
    <property type="entry name" value="FE2OG_OXY"/>
    <property type="match status" value="1"/>
</dbReference>
<keyword evidence="2" id="KW-0408">Iron</keyword>
<comment type="similarity">
    <text evidence="1 2">Belongs to the iron/ascorbate-dependent oxidoreductase family.</text>
</comment>
<dbReference type="AlphaFoldDB" id="A0A6A6RRA1"/>
<gene>
    <name evidence="4" type="ORF">P280DRAFT_409353</name>
</gene>
<reference evidence="4" key="1">
    <citation type="journal article" date="2020" name="Stud. Mycol.">
        <title>101 Dothideomycetes genomes: a test case for predicting lifestyles and emergence of pathogens.</title>
        <authorList>
            <person name="Haridas S."/>
            <person name="Albert R."/>
            <person name="Binder M."/>
            <person name="Bloem J."/>
            <person name="Labutti K."/>
            <person name="Salamov A."/>
            <person name="Andreopoulos B."/>
            <person name="Baker S."/>
            <person name="Barry K."/>
            <person name="Bills G."/>
            <person name="Bluhm B."/>
            <person name="Cannon C."/>
            <person name="Castanera R."/>
            <person name="Culley D."/>
            <person name="Daum C."/>
            <person name="Ezra D."/>
            <person name="Gonzalez J."/>
            <person name="Henrissat B."/>
            <person name="Kuo A."/>
            <person name="Liang C."/>
            <person name="Lipzen A."/>
            <person name="Lutzoni F."/>
            <person name="Magnuson J."/>
            <person name="Mondo S."/>
            <person name="Nolan M."/>
            <person name="Ohm R."/>
            <person name="Pangilinan J."/>
            <person name="Park H.-J."/>
            <person name="Ramirez L."/>
            <person name="Alfaro M."/>
            <person name="Sun H."/>
            <person name="Tritt A."/>
            <person name="Yoshinaga Y."/>
            <person name="Zwiers L.-H."/>
            <person name="Turgeon B."/>
            <person name="Goodwin S."/>
            <person name="Spatafora J."/>
            <person name="Crous P."/>
            <person name="Grigoriev I."/>
        </authorList>
    </citation>
    <scope>NUCLEOTIDE SEQUENCE</scope>
    <source>
        <strain evidence="4">CBS 473.64</strain>
    </source>
</reference>
<dbReference type="Proteomes" id="UP000799753">
    <property type="component" value="Unassembled WGS sequence"/>
</dbReference>
<dbReference type="InterPro" id="IPR050231">
    <property type="entry name" value="Iron_ascorbate_oxido_reductase"/>
</dbReference>
<dbReference type="PANTHER" id="PTHR47990">
    <property type="entry name" value="2-OXOGLUTARATE (2OG) AND FE(II)-DEPENDENT OXYGENASE SUPERFAMILY PROTEIN-RELATED"/>
    <property type="match status" value="1"/>
</dbReference>
<keyword evidence="2" id="KW-0560">Oxidoreductase</keyword>
<sequence>MFERFNFNEYQTANGPRRQEFCEKLVASLQKYGFVRLVSHGVQNDLIDRVFDAGRQFYHLPLAEKMKSPHPPTAHPHRGFTPVGVENISSISEFGRDENAPALPLLKDMKESYDMGSERDELYSNIWPPEGVCDAFQPAFSEFFQSCYDAENMILDAISEGLGLARDTLRKMHAKQHNELRCTHYPTVQRDAFSHSTRIAAHTDFGTITLLFQDHVGGLQVEFPDDSGEFAPIASGGPHECILNVGDCLRQWTGIRSARHRVDLPDGAKNVVEERFSIAYFAKPDRDASLHPLLDELRRGEDAAVTYPTAGEFQNMRIAATY</sequence>
<dbReference type="Pfam" id="PF14226">
    <property type="entry name" value="DIOX_N"/>
    <property type="match status" value="1"/>
</dbReference>